<organism evidence="2 3">
    <name type="scientific">Dioscorea zingiberensis</name>
    <dbReference type="NCBI Taxonomy" id="325984"/>
    <lineage>
        <taxon>Eukaryota</taxon>
        <taxon>Viridiplantae</taxon>
        <taxon>Streptophyta</taxon>
        <taxon>Embryophyta</taxon>
        <taxon>Tracheophyta</taxon>
        <taxon>Spermatophyta</taxon>
        <taxon>Magnoliopsida</taxon>
        <taxon>Liliopsida</taxon>
        <taxon>Dioscoreales</taxon>
        <taxon>Dioscoreaceae</taxon>
        <taxon>Dioscorea</taxon>
    </lineage>
</organism>
<dbReference type="EMBL" id="JAGGNH010000004">
    <property type="protein sequence ID" value="KAJ0976291.1"/>
    <property type="molecule type" value="Genomic_DNA"/>
</dbReference>
<dbReference type="PANTHER" id="PTHR34365">
    <property type="entry name" value="ENOLASE (DUF1399)"/>
    <property type="match status" value="1"/>
</dbReference>
<dbReference type="AlphaFoldDB" id="A0A9D5HH24"/>
<sequence length="726" mass="83870">MPPATRNDNGSDHERIRISVDLVSATRRHLAFLRSSSDSAFHPRSIRRYEEFWLPLISGLVIGSSSPPALLPPADVDWVWLCHCLDPPRYRDYCASRFGFLIDRPAIFDDENENYALSRCREIWELRYPSEPFDLEIVAGSEEEPYGGDLLATITRHASLSAHFSDPFVAETVYLVAAKRRYLDFLRLVRSFPADGFRLVPASDVLLMWLVHQSFPGNYERDLKEMGEFGDRVVGFGIVTSEEEKETMRRKWEEAFDEPYELAGMVFDPRRSPARGFFNWATWDANVNRKYKGLHPRFLLEVCVFLKGKWENREGKDLNKIFMRLKTVRCHREMKLEKPITKLQSENWQRTWQLYCEFGTRGIVIEVRGQRSNCLGNSKLCKKVIFLWNDLLRVTSLTLTRELNLQMRAMCSITPPVQAPYFLKCVPDRVTDDSGAMISDVILRMKEYHPQEGRWLSRTVLDHAGRECFVVRIRVGRGFWRRVGETPTAVKWEDRIIEVREGPWSYVASSVGSAPENVVGTATPKKDDLRDKKTSWYLSTGFVLTIEWEDELKFQLEEENSTDTVSLLMGRKLQYQMKGLRSTDETSEEEHYVTLVRSSLENTEEKATALINWKLFAMEFLPEEDAVTVLLLCTAIVRTMSEITREDASGLLVRRRVKQVKAGSRDWGSVMLSPSSSYSSPHVEPWYWNANEVLASAETNDRSLQPNHRNSPSDGKDELYKQCFIP</sequence>
<dbReference type="Proteomes" id="UP001085076">
    <property type="component" value="Miscellaneous, Linkage group lg04"/>
</dbReference>
<protein>
    <recommendedName>
        <fullName evidence="1">GRPD C-terminal domain-containing protein</fullName>
    </recommendedName>
</protein>
<reference evidence="2" key="1">
    <citation type="submission" date="2021-03" db="EMBL/GenBank/DDBJ databases">
        <authorList>
            <person name="Li Z."/>
            <person name="Yang C."/>
        </authorList>
    </citation>
    <scope>NUCLEOTIDE SEQUENCE</scope>
    <source>
        <strain evidence="2">Dzin_1.0</strain>
        <tissue evidence="2">Leaf</tissue>
    </source>
</reference>
<feature type="domain" description="GRPD C-terminal" evidence="1">
    <location>
        <begin position="460"/>
        <end position="620"/>
    </location>
</feature>
<proteinExistence type="predicted"/>
<evidence type="ECO:0000313" key="2">
    <source>
        <dbReference type="EMBL" id="KAJ0976291.1"/>
    </source>
</evidence>
<dbReference type="OrthoDB" id="2684236at2759"/>
<accession>A0A9D5HH24</accession>
<name>A0A9D5HH24_9LILI</name>
<dbReference type="InterPro" id="IPR009836">
    <property type="entry name" value="GRDP-like"/>
</dbReference>
<gene>
    <name evidence="2" type="ORF">J5N97_018256</name>
</gene>
<keyword evidence="3" id="KW-1185">Reference proteome</keyword>
<evidence type="ECO:0000313" key="3">
    <source>
        <dbReference type="Proteomes" id="UP001085076"/>
    </source>
</evidence>
<evidence type="ECO:0000259" key="1">
    <source>
        <dbReference type="Pfam" id="PF25335"/>
    </source>
</evidence>
<reference evidence="2" key="2">
    <citation type="journal article" date="2022" name="Hortic Res">
        <title>The genome of Dioscorea zingiberensis sheds light on the biosynthesis, origin and evolution of the medicinally important diosgenin saponins.</title>
        <authorList>
            <person name="Li Y."/>
            <person name="Tan C."/>
            <person name="Li Z."/>
            <person name="Guo J."/>
            <person name="Li S."/>
            <person name="Chen X."/>
            <person name="Wang C."/>
            <person name="Dai X."/>
            <person name="Yang H."/>
            <person name="Song W."/>
            <person name="Hou L."/>
            <person name="Xu J."/>
            <person name="Tong Z."/>
            <person name="Xu A."/>
            <person name="Yuan X."/>
            <person name="Wang W."/>
            <person name="Yang Q."/>
            <person name="Chen L."/>
            <person name="Sun Z."/>
            <person name="Wang K."/>
            <person name="Pan B."/>
            <person name="Chen J."/>
            <person name="Bao Y."/>
            <person name="Liu F."/>
            <person name="Qi X."/>
            <person name="Gang D.R."/>
            <person name="Wen J."/>
            <person name="Li J."/>
        </authorList>
    </citation>
    <scope>NUCLEOTIDE SEQUENCE</scope>
    <source>
        <strain evidence="2">Dzin_1.0</strain>
    </source>
</reference>
<dbReference type="PANTHER" id="PTHR34365:SF2">
    <property type="entry name" value="ENOLASE (DUF1399)"/>
    <property type="match status" value="1"/>
</dbReference>
<dbReference type="Pfam" id="PF07173">
    <property type="entry name" value="GRDP-like"/>
    <property type="match status" value="1"/>
</dbReference>
<comment type="caution">
    <text evidence="2">The sequence shown here is derived from an EMBL/GenBank/DDBJ whole genome shotgun (WGS) entry which is preliminary data.</text>
</comment>
<dbReference type="InterPro" id="IPR057518">
    <property type="entry name" value="GRDP_C"/>
</dbReference>
<dbReference type="Pfam" id="PF25335">
    <property type="entry name" value="GRDP_C"/>
    <property type="match status" value="1"/>
</dbReference>